<proteinExistence type="predicted"/>
<keyword evidence="3" id="KW-1185">Reference proteome</keyword>
<reference evidence="2 4" key="2">
    <citation type="submission" date="2018-06" db="EMBL/GenBank/DDBJ databases">
        <authorList>
            <consortium name="Pathogen Informatics"/>
            <person name="Doyle S."/>
        </authorList>
    </citation>
    <scope>NUCLEOTIDE SEQUENCE [LARGE SCALE GENOMIC DNA]</scope>
    <source>
        <strain evidence="2 4">NCTC13832</strain>
    </source>
</reference>
<dbReference type="RefSeq" id="WP_044358620.1">
    <property type="nucleotide sequence ID" value="NZ_JXWY01000002.1"/>
</dbReference>
<protein>
    <submittedName>
        <fullName evidence="2">Uncharacterized protein</fullName>
    </submittedName>
</protein>
<dbReference type="Proteomes" id="UP000254100">
    <property type="component" value="Unassembled WGS sequence"/>
</dbReference>
<gene>
    <name evidence="2" type="ORF">NCTC13832_02156</name>
    <name evidence="1" type="ORF">TP70_00720</name>
</gene>
<dbReference type="EMBL" id="JXWY01000002">
    <property type="protein sequence ID" value="KIX91834.1"/>
    <property type="molecule type" value="Genomic_DNA"/>
</dbReference>
<evidence type="ECO:0000313" key="3">
    <source>
        <dbReference type="Proteomes" id="UP000032366"/>
    </source>
</evidence>
<dbReference type="EMBL" id="UHDT01000001">
    <property type="protein sequence ID" value="SUM58406.1"/>
    <property type="molecule type" value="Genomic_DNA"/>
</dbReference>
<reference evidence="1 3" key="1">
    <citation type="submission" date="2015-01" db="EMBL/GenBank/DDBJ databases">
        <authorList>
            <person name="Guo J."/>
        </authorList>
    </citation>
    <scope>NUCLEOTIDE SEQUENCE [LARGE SCALE GENOMIC DNA]</scope>
    <source>
        <strain evidence="1 3">DSM 22147</strain>
    </source>
</reference>
<accession>A0A0D6XSM7</accession>
<organism evidence="2 4">
    <name type="scientific">Staphylococcus microti</name>
    <dbReference type="NCBI Taxonomy" id="569857"/>
    <lineage>
        <taxon>Bacteria</taxon>
        <taxon>Bacillati</taxon>
        <taxon>Bacillota</taxon>
        <taxon>Bacilli</taxon>
        <taxon>Bacillales</taxon>
        <taxon>Staphylococcaceae</taxon>
        <taxon>Staphylococcus</taxon>
    </lineage>
</organism>
<dbReference type="Proteomes" id="UP000032366">
    <property type="component" value="Unassembled WGS sequence"/>
</dbReference>
<dbReference type="OrthoDB" id="9933040at2"/>
<sequence>MRVIIKAVLALGLFVLVANYLAQDEPLSVTESKDYFMAQEPVQQFLNSKTMQAIENFELEDVMPSDLF</sequence>
<evidence type="ECO:0000313" key="4">
    <source>
        <dbReference type="Proteomes" id="UP000254100"/>
    </source>
</evidence>
<name>A0A0D6XSM7_9STAP</name>
<evidence type="ECO:0000313" key="1">
    <source>
        <dbReference type="EMBL" id="KIX91834.1"/>
    </source>
</evidence>
<evidence type="ECO:0000313" key="2">
    <source>
        <dbReference type="EMBL" id="SUM58406.1"/>
    </source>
</evidence>
<dbReference type="AlphaFoldDB" id="A0A0D6XSM7"/>